<feature type="non-terminal residue" evidence="1">
    <location>
        <position position="1"/>
    </location>
</feature>
<dbReference type="GO" id="GO:0060090">
    <property type="term" value="F:molecular adaptor activity"/>
    <property type="evidence" value="ECO:0007669"/>
    <property type="project" value="TreeGrafter"/>
</dbReference>
<evidence type="ECO:0000313" key="1">
    <source>
        <dbReference type="EMBL" id="CEK66005.1"/>
    </source>
</evidence>
<protein>
    <submittedName>
        <fullName evidence="1">Uncharacterized protein</fullName>
    </submittedName>
</protein>
<dbReference type="GO" id="GO:0019901">
    <property type="term" value="F:protein kinase binding"/>
    <property type="evidence" value="ECO:0007669"/>
    <property type="project" value="TreeGrafter"/>
</dbReference>
<reference evidence="1" key="1">
    <citation type="submission" date="2014-12" db="EMBL/GenBank/DDBJ databases">
        <title>Insight into the proteome of Arion vulgaris.</title>
        <authorList>
            <person name="Aradska J."/>
            <person name="Bulat T."/>
            <person name="Smidak R."/>
            <person name="Sarate P."/>
            <person name="Gangsoo J."/>
            <person name="Sialana F."/>
            <person name="Bilban M."/>
            <person name="Lubec G."/>
        </authorList>
    </citation>
    <scope>NUCLEOTIDE SEQUENCE</scope>
    <source>
        <tissue evidence="1">Skin</tissue>
    </source>
</reference>
<dbReference type="InterPro" id="IPR040040">
    <property type="entry name" value="ATG11"/>
</dbReference>
<dbReference type="AlphaFoldDB" id="A0A0B6ZE88"/>
<feature type="non-terminal residue" evidence="1">
    <location>
        <position position="237"/>
    </location>
</feature>
<dbReference type="GO" id="GO:0034517">
    <property type="term" value="P:ribophagy"/>
    <property type="evidence" value="ECO:0007669"/>
    <property type="project" value="TreeGrafter"/>
</dbReference>
<dbReference type="GO" id="GO:0034045">
    <property type="term" value="C:phagophore assembly site membrane"/>
    <property type="evidence" value="ECO:0007669"/>
    <property type="project" value="TreeGrafter"/>
</dbReference>
<dbReference type="EMBL" id="HACG01019140">
    <property type="protein sequence ID" value="CEK66005.1"/>
    <property type="molecule type" value="Transcribed_RNA"/>
</dbReference>
<dbReference type="GO" id="GO:0061723">
    <property type="term" value="P:glycophagy"/>
    <property type="evidence" value="ECO:0007669"/>
    <property type="project" value="TreeGrafter"/>
</dbReference>
<organism evidence="1">
    <name type="scientific">Arion vulgaris</name>
    <dbReference type="NCBI Taxonomy" id="1028688"/>
    <lineage>
        <taxon>Eukaryota</taxon>
        <taxon>Metazoa</taxon>
        <taxon>Spiralia</taxon>
        <taxon>Lophotrochozoa</taxon>
        <taxon>Mollusca</taxon>
        <taxon>Gastropoda</taxon>
        <taxon>Heterobranchia</taxon>
        <taxon>Euthyneura</taxon>
        <taxon>Panpulmonata</taxon>
        <taxon>Eupulmonata</taxon>
        <taxon>Stylommatophora</taxon>
        <taxon>Helicina</taxon>
        <taxon>Arionoidea</taxon>
        <taxon>Arionidae</taxon>
        <taxon>Arion</taxon>
    </lineage>
</organism>
<dbReference type="GO" id="GO:0061709">
    <property type="term" value="P:reticulophagy"/>
    <property type="evidence" value="ECO:0007669"/>
    <property type="project" value="TreeGrafter"/>
</dbReference>
<dbReference type="GO" id="GO:0000422">
    <property type="term" value="P:autophagy of mitochondrion"/>
    <property type="evidence" value="ECO:0007669"/>
    <property type="project" value="TreeGrafter"/>
</dbReference>
<dbReference type="GO" id="GO:0034727">
    <property type="term" value="P:piecemeal microautophagy of the nucleus"/>
    <property type="evidence" value="ECO:0007669"/>
    <property type="project" value="TreeGrafter"/>
</dbReference>
<name>A0A0B6ZE88_9EUPU</name>
<gene>
    <name evidence="1" type="primary">ORF56989</name>
</gene>
<dbReference type="GO" id="GO:1990316">
    <property type="term" value="C:Atg1/ULK1 kinase complex"/>
    <property type="evidence" value="ECO:0007669"/>
    <property type="project" value="TreeGrafter"/>
</dbReference>
<proteinExistence type="predicted"/>
<dbReference type="PANTHER" id="PTHR13222:SF1">
    <property type="entry name" value="RB1-INDUCIBLE COILED-COIL PROTEIN 1"/>
    <property type="match status" value="1"/>
</dbReference>
<sequence length="237" mass="26869">THISKLDSDLIYHMKTLRILECNLELLNQIKAAPQVYADMVVETARRRLFSSKFLQWAEALVDDSKQLYLSETERRKQFARKLGEHFLLDTLFKGFDDMPPSFATKCPQPFDTLLPEITEDDIALLKNAVPELEEFLNLSVDVGSFSRNLLSRVMYESPRLQMVMPQSSQTEWSYQSEFSTKPSIIVATEAPPTIFTLPKAQGSLTTDYLPTVSSLTDTVKNATSNVKFLSDNSTVT</sequence>
<dbReference type="PANTHER" id="PTHR13222">
    <property type="entry name" value="RB1-INDUCIBLE COILED-COIL"/>
    <property type="match status" value="1"/>
</dbReference>
<dbReference type="GO" id="GO:0000045">
    <property type="term" value="P:autophagosome assembly"/>
    <property type="evidence" value="ECO:0007669"/>
    <property type="project" value="InterPro"/>
</dbReference>
<accession>A0A0B6ZE88</accession>